<comment type="caution">
    <text evidence="2">The sequence shown here is derived from an EMBL/GenBank/DDBJ whole genome shotgun (WGS) entry which is preliminary data.</text>
</comment>
<evidence type="ECO:0000313" key="2">
    <source>
        <dbReference type="EMBL" id="KAK9100251.1"/>
    </source>
</evidence>
<proteinExistence type="predicted"/>
<name>A0AAP0EV45_9MAGN</name>
<keyword evidence="3" id="KW-1185">Reference proteome</keyword>
<evidence type="ECO:0000256" key="1">
    <source>
        <dbReference type="SAM" id="MobiDB-lite"/>
    </source>
</evidence>
<evidence type="ECO:0000313" key="3">
    <source>
        <dbReference type="Proteomes" id="UP001419268"/>
    </source>
</evidence>
<dbReference type="AlphaFoldDB" id="A0AAP0EV45"/>
<protein>
    <submittedName>
        <fullName evidence="2">Uncharacterized protein</fullName>
    </submittedName>
</protein>
<dbReference type="Proteomes" id="UP001419268">
    <property type="component" value="Unassembled WGS sequence"/>
</dbReference>
<organism evidence="2 3">
    <name type="scientific">Stephania cephalantha</name>
    <dbReference type="NCBI Taxonomy" id="152367"/>
    <lineage>
        <taxon>Eukaryota</taxon>
        <taxon>Viridiplantae</taxon>
        <taxon>Streptophyta</taxon>
        <taxon>Embryophyta</taxon>
        <taxon>Tracheophyta</taxon>
        <taxon>Spermatophyta</taxon>
        <taxon>Magnoliopsida</taxon>
        <taxon>Ranunculales</taxon>
        <taxon>Menispermaceae</taxon>
        <taxon>Menispermoideae</taxon>
        <taxon>Cissampelideae</taxon>
        <taxon>Stephania</taxon>
    </lineage>
</organism>
<dbReference type="EMBL" id="JBBNAG010000010">
    <property type="protein sequence ID" value="KAK9100251.1"/>
    <property type="molecule type" value="Genomic_DNA"/>
</dbReference>
<gene>
    <name evidence="2" type="ORF">Scep_023681</name>
</gene>
<feature type="region of interest" description="Disordered" evidence="1">
    <location>
        <begin position="1"/>
        <end position="22"/>
    </location>
</feature>
<accession>A0AAP0EV45</accession>
<reference evidence="2 3" key="1">
    <citation type="submission" date="2024-01" db="EMBL/GenBank/DDBJ databases">
        <title>Genome assemblies of Stephania.</title>
        <authorList>
            <person name="Yang L."/>
        </authorList>
    </citation>
    <scope>NUCLEOTIDE SEQUENCE [LARGE SCALE GENOMIC DNA]</scope>
    <source>
        <strain evidence="2">JXDWG</strain>
        <tissue evidence="2">Leaf</tissue>
    </source>
</reference>
<sequence>MEDVHVGNDDVQHGEERMDSSDYHDYTNEFIPEAPFASRHETVSWVQKQGCNRKFVIVTKNSDASGDDRCRGMVNMACERSGLIGVRSKELRK</sequence>